<dbReference type="InterPro" id="IPR000674">
    <property type="entry name" value="Ald_Oxase/Xan_DH_a/b"/>
</dbReference>
<reference evidence="3 4" key="1">
    <citation type="submission" date="2024-05" db="EMBL/GenBank/DDBJ databases">
        <title>Three bacterial strains, DH-69, EH-24, and ECK-19 isolated from coastal sediments.</title>
        <authorList>
            <person name="Ye Y.-Q."/>
            <person name="Du Z.-J."/>
        </authorList>
    </citation>
    <scope>NUCLEOTIDE SEQUENCE [LARGE SCALE GENOMIC DNA]</scope>
    <source>
        <strain evidence="3 4">ECK-19</strain>
    </source>
</reference>
<dbReference type="InterPro" id="IPR046867">
    <property type="entry name" value="AldOxase/xan_DH_MoCoBD2"/>
</dbReference>
<dbReference type="InterPro" id="IPR012368">
    <property type="entry name" value="OxRdtase_Mopterin-bd_su_IorB"/>
</dbReference>
<dbReference type="SUPFAM" id="SSF56003">
    <property type="entry name" value="Molybdenum cofactor-binding domain"/>
    <property type="match status" value="2"/>
</dbReference>
<feature type="transmembrane region" description="Helical" evidence="1">
    <location>
        <begin position="12"/>
        <end position="30"/>
    </location>
</feature>
<dbReference type="SMART" id="SM01008">
    <property type="entry name" value="Ald_Xan_dh_C"/>
    <property type="match status" value="1"/>
</dbReference>
<organism evidence="3 4">
    <name type="scientific">Hyphococcus lacteus</name>
    <dbReference type="NCBI Taxonomy" id="3143536"/>
    <lineage>
        <taxon>Bacteria</taxon>
        <taxon>Pseudomonadati</taxon>
        <taxon>Pseudomonadota</taxon>
        <taxon>Alphaproteobacteria</taxon>
        <taxon>Parvularculales</taxon>
        <taxon>Parvularculaceae</taxon>
        <taxon>Hyphococcus</taxon>
    </lineage>
</organism>
<keyword evidence="1" id="KW-0812">Transmembrane</keyword>
<sequence length="766" mass="82856">MIKIENVSRRDVLRAGGIGGAFILGTTLIGCGDKSNGLTEVAATKDSALEPLNLFVSLNEDGKVQILCHRAEMGQQARTGLARVIADELEADWDKIVVVQTEGEAKYGDQNTDGSTTIRADFTRLRRIGASARSMLERAASQKWDVPLKECSAELHEVVHKPTGRRLGYGELASTAATLDPPAYEGEDIEAIVTNSYSLKEPDQWRYIGKAAASVDLDDMLVGNAIYGQDVSLPGMKIAVIARPPVLYGKITSADLDAAKNVPGVLHVLEMPIGENKGGFNPVGGIAVVAETTWAAIQGRNALSIEWDDGDNSDYDSATYRKELEASVASPQKVVRNKGDIDTAFQSAAQTITADYYVPHLAHAQMEPPAALAQFLDGNVEVWTSTQNPQQARLDLARIMEIDYANVRVNNALLGGGFGRKSKPDFVYEAALLARALNIPIKVIWTREDDIQHDYLHTVAAQRIEGSLDPDGNLTGWRQRVSFPSISSIFNPATEYGSAGELGLGFSDNPFAVPNLRLENGKAKGKIRIGWLRSVNNIQHAFATQSFAAELAHAAGRDPKDYLLELIGEDRIIDLAQEGLEVDYSNYNQSYDEHPIDTGRLKNVIRTAADKIGWRTDLPEGHGMGIAGHRSFLSYVATAVEVKVDGDGKLEIQNVWVACDCGVAVNPESVRAQMEGASVFALSNMFESAITASNGRVDQSNFHDYKLLRINNSPHQVNVEMIKSNAAPGGVGEPGTPPFAPALTNAIFAATGKRIRELPIGDQLSA</sequence>
<keyword evidence="1" id="KW-1133">Transmembrane helix</keyword>
<dbReference type="Pfam" id="PF02738">
    <property type="entry name" value="MoCoBD_1"/>
    <property type="match status" value="1"/>
</dbReference>
<dbReference type="PANTHER" id="PTHR47495">
    <property type="entry name" value="ALDEHYDE DEHYDROGENASE"/>
    <property type="match status" value="1"/>
</dbReference>
<dbReference type="Gene3D" id="3.90.1170.50">
    <property type="entry name" value="Aldehyde oxidase/xanthine dehydrogenase, a/b hammerhead"/>
    <property type="match status" value="1"/>
</dbReference>
<name>A0ABV3Z7G9_9PROT</name>
<keyword evidence="4" id="KW-1185">Reference proteome</keyword>
<dbReference type="Proteomes" id="UP001560685">
    <property type="component" value="Unassembled WGS sequence"/>
</dbReference>
<evidence type="ECO:0000259" key="2">
    <source>
        <dbReference type="SMART" id="SM01008"/>
    </source>
</evidence>
<dbReference type="PIRSF" id="PIRSF036389">
    <property type="entry name" value="IOR_B"/>
    <property type="match status" value="1"/>
</dbReference>
<dbReference type="InterPro" id="IPR052516">
    <property type="entry name" value="N-heterocyclic_Hydroxylase"/>
</dbReference>
<evidence type="ECO:0000313" key="4">
    <source>
        <dbReference type="Proteomes" id="UP001560685"/>
    </source>
</evidence>
<dbReference type="InterPro" id="IPR008274">
    <property type="entry name" value="AldOxase/xan_DH_MoCoBD1"/>
</dbReference>
<evidence type="ECO:0000256" key="1">
    <source>
        <dbReference type="SAM" id="Phobius"/>
    </source>
</evidence>
<dbReference type="EMBL" id="JBEHZE010000001">
    <property type="protein sequence ID" value="MEX6634503.1"/>
    <property type="molecule type" value="Genomic_DNA"/>
</dbReference>
<dbReference type="InterPro" id="IPR037165">
    <property type="entry name" value="AldOxase/xan_DH_Mopterin-bd_sf"/>
</dbReference>
<gene>
    <name evidence="3" type="ORF">ABFZ84_13185</name>
</gene>
<dbReference type="PANTHER" id="PTHR47495:SF3">
    <property type="entry name" value="BLR6219 PROTEIN"/>
    <property type="match status" value="1"/>
</dbReference>
<dbReference type="PROSITE" id="PS51257">
    <property type="entry name" value="PROKAR_LIPOPROTEIN"/>
    <property type="match status" value="1"/>
</dbReference>
<dbReference type="Pfam" id="PF20256">
    <property type="entry name" value="MoCoBD_2"/>
    <property type="match status" value="2"/>
</dbReference>
<feature type="domain" description="Aldehyde oxidase/xanthine dehydrogenase a/b hammerhead" evidence="2">
    <location>
        <begin position="222"/>
        <end position="311"/>
    </location>
</feature>
<protein>
    <submittedName>
        <fullName evidence="3">Molybdopterin cofactor-binding domain-containing protein</fullName>
    </submittedName>
</protein>
<evidence type="ECO:0000313" key="3">
    <source>
        <dbReference type="EMBL" id="MEX6634503.1"/>
    </source>
</evidence>
<comment type="caution">
    <text evidence="3">The sequence shown here is derived from an EMBL/GenBank/DDBJ whole genome shotgun (WGS) entry which is preliminary data.</text>
</comment>
<dbReference type="Gene3D" id="3.30.365.10">
    <property type="entry name" value="Aldehyde oxidase/xanthine dehydrogenase, molybdopterin binding domain"/>
    <property type="match status" value="4"/>
</dbReference>
<keyword evidence="1" id="KW-0472">Membrane</keyword>
<dbReference type="RefSeq" id="WP_369314484.1">
    <property type="nucleotide sequence ID" value="NZ_JBEHZE010000001.1"/>
</dbReference>
<accession>A0ABV3Z7G9</accession>
<proteinExistence type="predicted"/>